<evidence type="ECO:0000259" key="5">
    <source>
        <dbReference type="SMART" id="SM00382"/>
    </source>
</evidence>
<dbReference type="PANTHER" id="PTHR11669:SF20">
    <property type="entry name" value="REPLICATION FACTOR C SUBUNIT 4"/>
    <property type="match status" value="1"/>
</dbReference>
<comment type="caution">
    <text evidence="6">The sequence shown here is derived from an EMBL/GenBank/DDBJ whole genome shotgun (WGS) entry which is preliminary data.</text>
</comment>
<keyword evidence="3" id="KW-0067">ATP-binding</keyword>
<feature type="domain" description="AAA+ ATPase" evidence="5">
    <location>
        <begin position="71"/>
        <end position="200"/>
    </location>
</feature>
<proteinExistence type="predicted"/>
<protein>
    <submittedName>
        <fullName evidence="6">AAA family ATPase</fullName>
    </submittedName>
</protein>
<evidence type="ECO:0000313" key="6">
    <source>
        <dbReference type="EMBL" id="TRB06343.1"/>
    </source>
</evidence>
<dbReference type="GO" id="GO:0006281">
    <property type="term" value="P:DNA repair"/>
    <property type="evidence" value="ECO:0007669"/>
    <property type="project" value="TreeGrafter"/>
</dbReference>
<dbReference type="GO" id="GO:0006261">
    <property type="term" value="P:DNA-templated DNA replication"/>
    <property type="evidence" value="ECO:0007669"/>
    <property type="project" value="TreeGrafter"/>
</dbReference>
<dbReference type="CDD" id="cd00009">
    <property type="entry name" value="AAA"/>
    <property type="match status" value="1"/>
</dbReference>
<dbReference type="Proteomes" id="UP000317023">
    <property type="component" value="Unassembled WGS sequence"/>
</dbReference>
<dbReference type="Gene3D" id="3.40.50.300">
    <property type="entry name" value="P-loop containing nucleotide triphosphate hydrolases"/>
    <property type="match status" value="1"/>
</dbReference>
<accession>A0A546Y020</accession>
<feature type="compositionally biased region" description="Basic residues" evidence="4">
    <location>
        <begin position="1"/>
        <end position="11"/>
    </location>
</feature>
<dbReference type="InterPro" id="IPR027417">
    <property type="entry name" value="P-loop_NTPase"/>
</dbReference>
<name>A0A546Y020_AGRTU</name>
<evidence type="ECO:0000256" key="1">
    <source>
        <dbReference type="ARBA" id="ARBA00022705"/>
    </source>
</evidence>
<evidence type="ECO:0000256" key="4">
    <source>
        <dbReference type="SAM" id="MobiDB-lite"/>
    </source>
</evidence>
<evidence type="ECO:0000313" key="7">
    <source>
        <dbReference type="Proteomes" id="UP000317023"/>
    </source>
</evidence>
<gene>
    <name evidence="6" type="ORF">EXN61_14295</name>
</gene>
<dbReference type="PANTHER" id="PTHR11669">
    <property type="entry name" value="REPLICATION FACTOR C / DNA POLYMERASE III GAMMA-TAU SUBUNIT"/>
    <property type="match status" value="1"/>
</dbReference>
<dbReference type="InterPro" id="IPR003959">
    <property type="entry name" value="ATPase_AAA_core"/>
</dbReference>
<dbReference type="Pfam" id="PF00004">
    <property type="entry name" value="AAA"/>
    <property type="match status" value="1"/>
</dbReference>
<dbReference type="AlphaFoldDB" id="A0A546Y020"/>
<dbReference type="GO" id="GO:0005524">
    <property type="term" value="F:ATP binding"/>
    <property type="evidence" value="ECO:0007669"/>
    <property type="project" value="UniProtKB-KW"/>
</dbReference>
<dbReference type="GO" id="GO:0003689">
    <property type="term" value="F:DNA clamp loader activity"/>
    <property type="evidence" value="ECO:0007669"/>
    <property type="project" value="TreeGrafter"/>
</dbReference>
<keyword evidence="2" id="KW-0547">Nucleotide-binding</keyword>
<keyword evidence="1" id="KW-0235">DNA replication</keyword>
<dbReference type="SUPFAM" id="SSF52540">
    <property type="entry name" value="P-loop containing nucleoside triphosphate hydrolases"/>
    <property type="match status" value="1"/>
</dbReference>
<reference evidence="6 7" key="1">
    <citation type="journal article" date="2019" name="Appl. Microbiol. Biotechnol.">
        <title>Differential efficiency of wild type rhizogenic strains for rol gene transformation of plants.</title>
        <authorList>
            <person name="Desmet S."/>
            <person name="De Keyser E."/>
            <person name="Van Vaerenbergh J."/>
            <person name="Baeyen S."/>
            <person name="Van Huylenbroeck J."/>
            <person name="Geelen D."/>
            <person name="Dhooghe E."/>
        </authorList>
    </citation>
    <scope>NUCLEOTIDE SEQUENCE [LARGE SCALE GENOMIC DNA]</scope>
    <source>
        <strain evidence="6 7">MAFF210266</strain>
    </source>
</reference>
<evidence type="ECO:0000256" key="3">
    <source>
        <dbReference type="ARBA" id="ARBA00022840"/>
    </source>
</evidence>
<dbReference type="InterPro" id="IPR003593">
    <property type="entry name" value="AAA+_ATPase"/>
</dbReference>
<sequence length="253" mass="28353">MKRQSKPRAKQRTPNSRTAGSCLMRLPAPFPDNMENIMNLAQKYGPKTLADYRTHYQPLADLIRMYAEGKTEMPLLLFGPPGTGKTQLAELLPPALCAGFVPANAQMTIDAGLDTGINKIRAAKTFCEMYKANDDNFTAVIIDECDRLSGDAMDALKHLLPAYQGKPGMRVQFILTTNHVNRVPAPVQDRCHRMQVPQPTPEALLDFAMTILDAEGRRYDPTLILAILRTNTSRDGTLSYREFYKRLERLIAL</sequence>
<dbReference type="SMART" id="SM00382">
    <property type="entry name" value="AAA"/>
    <property type="match status" value="1"/>
</dbReference>
<dbReference type="GO" id="GO:0016887">
    <property type="term" value="F:ATP hydrolysis activity"/>
    <property type="evidence" value="ECO:0007669"/>
    <property type="project" value="InterPro"/>
</dbReference>
<organism evidence="6 7">
    <name type="scientific">Agrobacterium tumefaciens</name>
    <dbReference type="NCBI Taxonomy" id="358"/>
    <lineage>
        <taxon>Bacteria</taxon>
        <taxon>Pseudomonadati</taxon>
        <taxon>Pseudomonadota</taxon>
        <taxon>Alphaproteobacteria</taxon>
        <taxon>Hyphomicrobiales</taxon>
        <taxon>Rhizobiaceae</taxon>
        <taxon>Rhizobium/Agrobacterium group</taxon>
        <taxon>Agrobacterium</taxon>
        <taxon>Agrobacterium tumefaciens complex</taxon>
    </lineage>
</organism>
<dbReference type="EMBL" id="SGOE01000003">
    <property type="protein sequence ID" value="TRB06343.1"/>
    <property type="molecule type" value="Genomic_DNA"/>
</dbReference>
<dbReference type="InterPro" id="IPR050238">
    <property type="entry name" value="DNA_Rep/Repair_Clamp_Loader"/>
</dbReference>
<evidence type="ECO:0000256" key="2">
    <source>
        <dbReference type="ARBA" id="ARBA00022741"/>
    </source>
</evidence>
<feature type="region of interest" description="Disordered" evidence="4">
    <location>
        <begin position="1"/>
        <end position="20"/>
    </location>
</feature>